<dbReference type="EMBL" id="CM045869">
    <property type="protein sequence ID" value="KAI7954338.1"/>
    <property type="molecule type" value="Genomic_DNA"/>
</dbReference>
<protein>
    <submittedName>
        <fullName evidence="1">Uncharacterized protein</fullName>
    </submittedName>
</protein>
<evidence type="ECO:0000313" key="2">
    <source>
        <dbReference type="Proteomes" id="UP001060170"/>
    </source>
</evidence>
<sequence length="98" mass="10853">MSSPDRVDDQNLDRLKAYGLYNLRAKFAEASEEIFGNRQLGSHLIDHVKLSPAAFDLRNDVDFQGDWFTLAAVAAVKAVIGSITGPDLEVAQNCWKDD</sequence>
<name>A0ACC0EIS2_9BASI</name>
<gene>
    <name evidence="1" type="ORF">MJO28_004738</name>
</gene>
<reference evidence="1 2" key="3">
    <citation type="journal article" date="2022" name="Microbiol. Spectr.">
        <title>Folding features and dynamics of 3D genome architecture in plant fungal pathogens.</title>
        <authorList>
            <person name="Xia C."/>
        </authorList>
    </citation>
    <scope>NUCLEOTIDE SEQUENCE [LARGE SCALE GENOMIC DNA]</scope>
    <source>
        <strain evidence="1 2">93-210</strain>
    </source>
</reference>
<keyword evidence="2" id="KW-1185">Reference proteome</keyword>
<proteinExistence type="predicted"/>
<organism evidence="1 2">
    <name type="scientific">Puccinia striiformis f. sp. tritici</name>
    <dbReference type="NCBI Taxonomy" id="168172"/>
    <lineage>
        <taxon>Eukaryota</taxon>
        <taxon>Fungi</taxon>
        <taxon>Dikarya</taxon>
        <taxon>Basidiomycota</taxon>
        <taxon>Pucciniomycotina</taxon>
        <taxon>Pucciniomycetes</taxon>
        <taxon>Pucciniales</taxon>
        <taxon>Pucciniaceae</taxon>
        <taxon>Puccinia</taxon>
    </lineage>
</organism>
<comment type="caution">
    <text evidence="1">The sequence shown here is derived from an EMBL/GenBank/DDBJ whole genome shotgun (WGS) entry which is preliminary data.</text>
</comment>
<dbReference type="Proteomes" id="UP001060170">
    <property type="component" value="Chromosome 5"/>
</dbReference>
<reference evidence="2" key="2">
    <citation type="journal article" date="2018" name="Mol. Plant Microbe Interact.">
        <title>Genome sequence resources for the wheat stripe rust pathogen (Puccinia striiformis f. sp. tritici) and the barley stripe rust pathogen (Puccinia striiformis f. sp. hordei).</title>
        <authorList>
            <person name="Xia C."/>
            <person name="Wang M."/>
            <person name="Yin C."/>
            <person name="Cornejo O.E."/>
            <person name="Hulbert S.H."/>
            <person name="Chen X."/>
        </authorList>
    </citation>
    <scope>NUCLEOTIDE SEQUENCE [LARGE SCALE GENOMIC DNA]</scope>
    <source>
        <strain evidence="2">93-210</strain>
    </source>
</reference>
<accession>A0ACC0EIS2</accession>
<evidence type="ECO:0000313" key="1">
    <source>
        <dbReference type="EMBL" id="KAI7954338.1"/>
    </source>
</evidence>
<reference evidence="2" key="1">
    <citation type="journal article" date="2018" name="BMC Genomics">
        <title>Genomic insights into host adaptation between the wheat stripe rust pathogen (Puccinia striiformis f. sp. tritici) and the barley stripe rust pathogen (Puccinia striiformis f. sp. hordei).</title>
        <authorList>
            <person name="Xia C."/>
            <person name="Wang M."/>
            <person name="Yin C."/>
            <person name="Cornejo O.E."/>
            <person name="Hulbert S.H."/>
            <person name="Chen X."/>
        </authorList>
    </citation>
    <scope>NUCLEOTIDE SEQUENCE [LARGE SCALE GENOMIC DNA]</scope>
    <source>
        <strain evidence="2">93-210</strain>
    </source>
</reference>